<reference evidence="1 2" key="1">
    <citation type="journal article" date="2019" name="Int. J. Syst. Evol. Microbiol.">
        <title>The Global Catalogue of Microorganisms (GCM) 10K type strain sequencing project: providing services to taxonomists for standard genome sequencing and annotation.</title>
        <authorList>
            <consortium name="The Broad Institute Genomics Platform"/>
            <consortium name="The Broad Institute Genome Sequencing Center for Infectious Disease"/>
            <person name="Wu L."/>
            <person name="Ma J."/>
        </authorList>
    </citation>
    <scope>NUCLEOTIDE SEQUENCE [LARGE SCALE GENOMIC DNA]</scope>
    <source>
        <strain evidence="1 2">JCM 14969</strain>
    </source>
</reference>
<organism evidence="1 2">
    <name type="scientific">Kribbella sancticallisti</name>
    <dbReference type="NCBI Taxonomy" id="460087"/>
    <lineage>
        <taxon>Bacteria</taxon>
        <taxon>Bacillati</taxon>
        <taxon>Actinomycetota</taxon>
        <taxon>Actinomycetes</taxon>
        <taxon>Propionibacteriales</taxon>
        <taxon>Kribbellaceae</taxon>
        <taxon>Kribbella</taxon>
    </lineage>
</organism>
<evidence type="ECO:0008006" key="3">
    <source>
        <dbReference type="Google" id="ProtNLM"/>
    </source>
</evidence>
<evidence type="ECO:0000313" key="1">
    <source>
        <dbReference type="EMBL" id="GAA1559799.1"/>
    </source>
</evidence>
<dbReference type="EMBL" id="BAAAOS010000007">
    <property type="protein sequence ID" value="GAA1559799.1"/>
    <property type="molecule type" value="Genomic_DNA"/>
</dbReference>
<sequence length="140" mass="15599">MARKPLELGTWGKIRTYVTHTNAKGKPDGYRAVTNYRDYNGRTRQVEAYGKSATAAGSNLVARLKERSQLTSSGLLTLSTRFNVAADLYIARLEEKVQADRYSPGTLYTYQLHLKNNILPRIGEICLVLQPEFVMCGVGA</sequence>
<keyword evidence="2" id="KW-1185">Reference proteome</keyword>
<name>A0ABN2CNZ7_9ACTN</name>
<proteinExistence type="predicted"/>
<dbReference type="Proteomes" id="UP001500393">
    <property type="component" value="Unassembled WGS sequence"/>
</dbReference>
<dbReference type="RefSeq" id="WP_344210524.1">
    <property type="nucleotide sequence ID" value="NZ_BAAAOS010000007.1"/>
</dbReference>
<evidence type="ECO:0000313" key="2">
    <source>
        <dbReference type="Proteomes" id="UP001500393"/>
    </source>
</evidence>
<comment type="caution">
    <text evidence="1">The sequence shown here is derived from an EMBL/GenBank/DDBJ whole genome shotgun (WGS) entry which is preliminary data.</text>
</comment>
<gene>
    <name evidence="1" type="ORF">GCM10009789_11470</name>
</gene>
<accession>A0ABN2CNZ7</accession>
<protein>
    <recommendedName>
        <fullName evidence="3">Integrase SAM-like N-terminal domain-containing protein</fullName>
    </recommendedName>
</protein>